<dbReference type="Pfam" id="PF07883">
    <property type="entry name" value="Cupin_2"/>
    <property type="match status" value="1"/>
</dbReference>
<feature type="domain" description="Cupin type-2" evidence="2">
    <location>
        <begin position="72"/>
        <end position="135"/>
    </location>
</feature>
<accession>A0ABT8RB12</accession>
<evidence type="ECO:0000313" key="4">
    <source>
        <dbReference type="Proteomes" id="UP001168528"/>
    </source>
</evidence>
<evidence type="ECO:0000313" key="3">
    <source>
        <dbReference type="EMBL" id="MDO1449250.1"/>
    </source>
</evidence>
<dbReference type="SUPFAM" id="SSF51182">
    <property type="entry name" value="RmlC-like cupins"/>
    <property type="match status" value="1"/>
</dbReference>
<proteinExistence type="predicted"/>
<dbReference type="RefSeq" id="WP_302040051.1">
    <property type="nucleotide sequence ID" value="NZ_JAUKPO010000017.1"/>
</dbReference>
<dbReference type="InterPro" id="IPR013096">
    <property type="entry name" value="Cupin_2"/>
</dbReference>
<dbReference type="InterPro" id="IPR047263">
    <property type="entry name" value="HNL-like_cupin"/>
</dbReference>
<reference evidence="3" key="1">
    <citation type="submission" date="2023-07" db="EMBL/GenBank/DDBJ databases">
        <title>The genome sequence of Rhodocytophaga aerolata KACC 12507.</title>
        <authorList>
            <person name="Zhang X."/>
        </authorList>
    </citation>
    <scope>NUCLEOTIDE SEQUENCE</scope>
    <source>
        <strain evidence="3">KACC 12507</strain>
    </source>
</reference>
<dbReference type="PANTHER" id="PTHR43698:SF1">
    <property type="entry name" value="BLL4564 PROTEIN"/>
    <property type="match status" value="1"/>
</dbReference>
<dbReference type="CDD" id="cd02233">
    <property type="entry name" value="cupin_HNL-like"/>
    <property type="match status" value="1"/>
</dbReference>
<dbReference type="Gene3D" id="2.60.120.10">
    <property type="entry name" value="Jelly Rolls"/>
    <property type="match status" value="1"/>
</dbReference>
<name>A0ABT8RB12_9BACT</name>
<evidence type="ECO:0000259" key="2">
    <source>
        <dbReference type="Pfam" id="PF07883"/>
    </source>
</evidence>
<comment type="caution">
    <text evidence="3">The sequence shown here is derived from an EMBL/GenBank/DDBJ whole genome shotgun (WGS) entry which is preliminary data.</text>
</comment>
<dbReference type="Proteomes" id="UP001168528">
    <property type="component" value="Unassembled WGS sequence"/>
</dbReference>
<gene>
    <name evidence="3" type="ORF">Q0590_23435</name>
</gene>
<dbReference type="EMBL" id="JAUKPO010000017">
    <property type="protein sequence ID" value="MDO1449250.1"/>
    <property type="molecule type" value="Genomic_DNA"/>
</dbReference>
<keyword evidence="4" id="KW-1185">Reference proteome</keyword>
<feature type="signal peptide" evidence="1">
    <location>
        <begin position="1"/>
        <end position="24"/>
    </location>
</feature>
<protein>
    <submittedName>
        <fullName evidence="3">Cupin domain-containing protein</fullName>
    </submittedName>
</protein>
<dbReference type="InterPro" id="IPR011051">
    <property type="entry name" value="RmlC_Cupin_sf"/>
</dbReference>
<feature type="chain" id="PRO_5045684037" evidence="1">
    <location>
        <begin position="25"/>
        <end position="162"/>
    </location>
</feature>
<keyword evidence="1" id="KW-0732">Signal</keyword>
<organism evidence="3 4">
    <name type="scientific">Rhodocytophaga aerolata</name>
    <dbReference type="NCBI Taxonomy" id="455078"/>
    <lineage>
        <taxon>Bacteria</taxon>
        <taxon>Pseudomonadati</taxon>
        <taxon>Bacteroidota</taxon>
        <taxon>Cytophagia</taxon>
        <taxon>Cytophagales</taxon>
        <taxon>Rhodocytophagaceae</taxon>
        <taxon>Rhodocytophaga</taxon>
    </lineage>
</organism>
<dbReference type="PANTHER" id="PTHR43698">
    <property type="entry name" value="RIBD C-TERMINAL DOMAIN CONTAINING PROTEIN"/>
    <property type="match status" value="1"/>
</dbReference>
<sequence>MNRSLTKTIYLFALFNLCCFSAKGQNTTDATQSGSMPFPKGEKIESANFTGSAWLHMLVSSDTTFNTSIGNVTFEKGARTNWHYHPGGQLLLVTSGKGRYGEKGKTVRELKKGDVIKCTPNTIHWHGAAPDSELSHIAIGTNLSKGAVVWMEPVSDEEYKMK</sequence>
<evidence type="ECO:0000256" key="1">
    <source>
        <dbReference type="SAM" id="SignalP"/>
    </source>
</evidence>
<dbReference type="InterPro" id="IPR014710">
    <property type="entry name" value="RmlC-like_jellyroll"/>
</dbReference>